<evidence type="ECO:0000256" key="5">
    <source>
        <dbReference type="RuleBase" id="RU000363"/>
    </source>
</evidence>
<evidence type="ECO:0000256" key="3">
    <source>
        <dbReference type="ARBA" id="ARBA00022857"/>
    </source>
</evidence>
<dbReference type="InterPro" id="IPR057326">
    <property type="entry name" value="KR_dom"/>
</dbReference>
<dbReference type="SUPFAM" id="SSF51735">
    <property type="entry name" value="NAD(P)-binding Rossmann-fold domains"/>
    <property type="match status" value="1"/>
</dbReference>
<proteinExistence type="inferred from homology"/>
<dbReference type="PROSITE" id="PS00061">
    <property type="entry name" value="ADH_SHORT"/>
    <property type="match status" value="1"/>
</dbReference>
<protein>
    <recommendedName>
        <fullName evidence="6">Ketoreductase domain-containing protein</fullName>
    </recommendedName>
</protein>
<dbReference type="PANTHER" id="PTHR43899:SF13">
    <property type="entry name" value="RH59310P"/>
    <property type="match status" value="1"/>
</dbReference>
<dbReference type="EMBL" id="JAPQKO010000005">
    <property type="protein sequence ID" value="KAJ5162036.1"/>
    <property type="molecule type" value="Genomic_DNA"/>
</dbReference>
<dbReference type="SMART" id="SM00822">
    <property type="entry name" value="PKS_KR"/>
    <property type="match status" value="1"/>
</dbReference>
<gene>
    <name evidence="7" type="ORF">N7492_007428</name>
</gene>
<comment type="subcellular location">
    <subcellularLocation>
        <location evidence="1">Endoplasmic reticulum</location>
    </subcellularLocation>
</comment>
<comment type="similarity">
    <text evidence="2 5">Belongs to the short-chain dehydrogenases/reductases (SDR) family.</text>
</comment>
<reference evidence="7" key="1">
    <citation type="submission" date="2022-11" db="EMBL/GenBank/DDBJ databases">
        <authorList>
            <person name="Petersen C."/>
        </authorList>
    </citation>
    <scope>NUCLEOTIDE SEQUENCE</scope>
    <source>
        <strain evidence="7">IBT 21917</strain>
    </source>
</reference>
<dbReference type="InterPro" id="IPR002347">
    <property type="entry name" value="SDR_fam"/>
</dbReference>
<evidence type="ECO:0000259" key="6">
    <source>
        <dbReference type="SMART" id="SM00822"/>
    </source>
</evidence>
<dbReference type="AlphaFoldDB" id="A0A9W9I290"/>
<sequence length="317" mass="35104">MASAWENLLSYVGLATISYLTYKFTRSISTYALPGTLTKHYNPNGSSWALVTGASDGIGYGFCEELCARGFNVILHGRNRAKLETRTRELAAQFPARKTAIIVLDAVDVTAVIDDVAQQVRAVLREEGGQLSVLVNNIGGETRPFVALDGYTFEDAQKTIYKNAVFMTHITRVLLPVLDEAPAGIVLNISSASSFGMPFLSVYCATKGFVDSFTYALAAECRVHRPNIEILGVWSGAVKTAGFDIEETRFAPSARKLASGALNRVGCGKTLVWAYFWHWVQGYAFDYMPRWVMVKLSTWRVLTLRKEEMEKPKTKTL</sequence>
<comment type="caution">
    <text evidence="7">The sequence shown here is derived from an EMBL/GenBank/DDBJ whole genome shotgun (WGS) entry which is preliminary data.</text>
</comment>
<evidence type="ECO:0000256" key="4">
    <source>
        <dbReference type="ARBA" id="ARBA00023002"/>
    </source>
</evidence>
<name>A0A9W9I290_9EURO</name>
<dbReference type="InterPro" id="IPR051019">
    <property type="entry name" value="VLCFA-Steroid_DH"/>
</dbReference>
<evidence type="ECO:0000313" key="7">
    <source>
        <dbReference type="EMBL" id="KAJ5162036.1"/>
    </source>
</evidence>
<keyword evidence="4" id="KW-0560">Oxidoreductase</keyword>
<organism evidence="7 8">
    <name type="scientific">Penicillium capsulatum</name>
    <dbReference type="NCBI Taxonomy" id="69766"/>
    <lineage>
        <taxon>Eukaryota</taxon>
        <taxon>Fungi</taxon>
        <taxon>Dikarya</taxon>
        <taxon>Ascomycota</taxon>
        <taxon>Pezizomycotina</taxon>
        <taxon>Eurotiomycetes</taxon>
        <taxon>Eurotiomycetidae</taxon>
        <taxon>Eurotiales</taxon>
        <taxon>Aspergillaceae</taxon>
        <taxon>Penicillium</taxon>
    </lineage>
</organism>
<dbReference type="Pfam" id="PF00106">
    <property type="entry name" value="adh_short"/>
    <property type="match status" value="1"/>
</dbReference>
<dbReference type="Gene3D" id="3.40.50.720">
    <property type="entry name" value="NAD(P)-binding Rossmann-like Domain"/>
    <property type="match status" value="1"/>
</dbReference>
<dbReference type="PRINTS" id="PR00081">
    <property type="entry name" value="GDHRDH"/>
</dbReference>
<dbReference type="InterPro" id="IPR036291">
    <property type="entry name" value="NAD(P)-bd_dom_sf"/>
</dbReference>
<dbReference type="OrthoDB" id="47007at2759"/>
<evidence type="ECO:0000313" key="8">
    <source>
        <dbReference type="Proteomes" id="UP001146351"/>
    </source>
</evidence>
<dbReference type="GO" id="GO:0016491">
    <property type="term" value="F:oxidoreductase activity"/>
    <property type="evidence" value="ECO:0007669"/>
    <property type="project" value="UniProtKB-KW"/>
</dbReference>
<accession>A0A9W9I290</accession>
<dbReference type="GO" id="GO:0005783">
    <property type="term" value="C:endoplasmic reticulum"/>
    <property type="evidence" value="ECO:0007669"/>
    <property type="project" value="UniProtKB-SubCell"/>
</dbReference>
<dbReference type="PIRSF" id="PIRSF000126">
    <property type="entry name" value="11-beta-HSD1"/>
    <property type="match status" value="1"/>
</dbReference>
<dbReference type="Proteomes" id="UP001146351">
    <property type="component" value="Unassembled WGS sequence"/>
</dbReference>
<reference evidence="7" key="2">
    <citation type="journal article" date="2023" name="IMA Fungus">
        <title>Comparative genomic study of the Penicillium genus elucidates a diverse pangenome and 15 lateral gene transfer events.</title>
        <authorList>
            <person name="Petersen C."/>
            <person name="Sorensen T."/>
            <person name="Nielsen M.R."/>
            <person name="Sondergaard T.E."/>
            <person name="Sorensen J.L."/>
            <person name="Fitzpatrick D.A."/>
            <person name="Frisvad J.C."/>
            <person name="Nielsen K.L."/>
        </authorList>
    </citation>
    <scope>NUCLEOTIDE SEQUENCE</scope>
    <source>
        <strain evidence="7">IBT 21917</strain>
    </source>
</reference>
<evidence type="ECO:0000256" key="1">
    <source>
        <dbReference type="ARBA" id="ARBA00004240"/>
    </source>
</evidence>
<evidence type="ECO:0000256" key="2">
    <source>
        <dbReference type="ARBA" id="ARBA00006484"/>
    </source>
</evidence>
<keyword evidence="8" id="KW-1185">Reference proteome</keyword>
<dbReference type="PRINTS" id="PR00080">
    <property type="entry name" value="SDRFAMILY"/>
</dbReference>
<dbReference type="InterPro" id="IPR020904">
    <property type="entry name" value="Sc_DH/Rdtase_CS"/>
</dbReference>
<dbReference type="PANTHER" id="PTHR43899">
    <property type="entry name" value="RH59310P"/>
    <property type="match status" value="1"/>
</dbReference>
<feature type="domain" description="Ketoreductase" evidence="6">
    <location>
        <begin position="47"/>
        <end position="237"/>
    </location>
</feature>
<keyword evidence="3" id="KW-0521">NADP</keyword>